<dbReference type="RefSeq" id="XP_002844041.1">
    <property type="nucleotide sequence ID" value="XM_002843995.1"/>
</dbReference>
<keyword evidence="3 7" id="KW-1133">Transmembrane helix</keyword>
<dbReference type="eggNOG" id="ENOG502SHS7">
    <property type="taxonomic scope" value="Eukaryota"/>
</dbReference>
<keyword evidence="10" id="KW-1185">Reference proteome</keyword>
<protein>
    <submittedName>
        <fullName evidence="9">Integral membrane protein</fullName>
    </submittedName>
</protein>
<comment type="similarity">
    <text evidence="5">Belongs to the SAT4 family.</text>
</comment>
<accession>C5FXG5</accession>
<feature type="region of interest" description="Disordered" evidence="6">
    <location>
        <begin position="303"/>
        <end position="322"/>
    </location>
</feature>
<dbReference type="EMBL" id="DS995707">
    <property type="protein sequence ID" value="EEQ35005.1"/>
    <property type="molecule type" value="Genomic_DNA"/>
</dbReference>
<dbReference type="InterPro" id="IPR052337">
    <property type="entry name" value="SAT4-like"/>
</dbReference>
<dbReference type="Pfam" id="PF20684">
    <property type="entry name" value="Fung_rhodopsin"/>
    <property type="match status" value="1"/>
</dbReference>
<feature type="transmembrane region" description="Helical" evidence="7">
    <location>
        <begin position="247"/>
        <end position="265"/>
    </location>
</feature>
<dbReference type="AlphaFoldDB" id="C5FXG5"/>
<dbReference type="PANTHER" id="PTHR33048:SF146">
    <property type="entry name" value="INTEGRAL MEMBRANE PROTEIN"/>
    <property type="match status" value="1"/>
</dbReference>
<gene>
    <name evidence="9" type="ORF">MCYG_07824</name>
</gene>
<dbReference type="OrthoDB" id="4167798at2759"/>
<feature type="transmembrane region" description="Helical" evidence="7">
    <location>
        <begin position="125"/>
        <end position="146"/>
    </location>
</feature>
<dbReference type="OMA" id="WTLIWIQ"/>
<evidence type="ECO:0000259" key="8">
    <source>
        <dbReference type="Pfam" id="PF20684"/>
    </source>
</evidence>
<feature type="compositionally biased region" description="Polar residues" evidence="6">
    <location>
        <begin position="312"/>
        <end position="322"/>
    </location>
</feature>
<feature type="transmembrane region" description="Helical" evidence="7">
    <location>
        <begin position="46"/>
        <end position="69"/>
    </location>
</feature>
<evidence type="ECO:0000256" key="3">
    <source>
        <dbReference type="ARBA" id="ARBA00022989"/>
    </source>
</evidence>
<evidence type="ECO:0000256" key="4">
    <source>
        <dbReference type="ARBA" id="ARBA00023136"/>
    </source>
</evidence>
<dbReference type="GeneID" id="9226423"/>
<feature type="region of interest" description="Disordered" evidence="6">
    <location>
        <begin position="269"/>
        <end position="295"/>
    </location>
</feature>
<keyword evidence="2 7" id="KW-0812">Transmembrane</keyword>
<evidence type="ECO:0000256" key="2">
    <source>
        <dbReference type="ARBA" id="ARBA00022692"/>
    </source>
</evidence>
<proteinExistence type="inferred from homology"/>
<dbReference type="GO" id="GO:0016020">
    <property type="term" value="C:membrane"/>
    <property type="evidence" value="ECO:0007669"/>
    <property type="project" value="UniProtKB-SubCell"/>
</dbReference>
<evidence type="ECO:0000313" key="9">
    <source>
        <dbReference type="EMBL" id="EEQ35005.1"/>
    </source>
</evidence>
<feature type="compositionally biased region" description="Polar residues" evidence="6">
    <location>
        <begin position="280"/>
        <end position="294"/>
    </location>
</feature>
<organism evidence="9 10">
    <name type="scientific">Arthroderma otae (strain ATCC MYA-4605 / CBS 113480)</name>
    <name type="common">Microsporum canis</name>
    <dbReference type="NCBI Taxonomy" id="554155"/>
    <lineage>
        <taxon>Eukaryota</taxon>
        <taxon>Fungi</taxon>
        <taxon>Dikarya</taxon>
        <taxon>Ascomycota</taxon>
        <taxon>Pezizomycotina</taxon>
        <taxon>Eurotiomycetes</taxon>
        <taxon>Eurotiomycetidae</taxon>
        <taxon>Onygenales</taxon>
        <taxon>Arthrodermataceae</taxon>
        <taxon>Microsporum</taxon>
    </lineage>
</organism>
<feature type="domain" description="Rhodopsin" evidence="8">
    <location>
        <begin position="31"/>
        <end position="269"/>
    </location>
</feature>
<feature type="transmembrane region" description="Helical" evidence="7">
    <location>
        <begin position="89"/>
        <end position="113"/>
    </location>
</feature>
<sequence>MLMSGPAYMGTTVLVLAWFLAGVAICVVGTRYYVRWKIVGRFTVDDALILIALALGIGNSTFLTISTHWGLGTHIAELSKQQIMYTVKWVYLCEFFSIMSPGVSRIAYASLLLGLLPPIQWRSRLLWTLIWIQFVVDIGTVIISFVQCRPIYKFWDPSAPGHCWPPTVQQYVGYFQGSVCSAVDLALAVFPASIFWNLNMELKKKISLSLLMGLGVIAMIASIIKTIQLRAITARADITYAMAHLATWWTLEAYLVIIATSIPTLRPIMTPNKQRDGSNKRSNVSDSHQSSYIHNKQFEKTDDRKLLDRSCGSRNSTPNNTEVYLMEEGKGHDSYSSEGIDGIKKVTTIGVAYEAATDKDQRKSMGTGFE</sequence>
<dbReference type="VEuPathDB" id="FungiDB:MCYG_07824"/>
<feature type="transmembrane region" description="Helical" evidence="7">
    <location>
        <begin position="12"/>
        <end position="34"/>
    </location>
</feature>
<reference evidence="10" key="1">
    <citation type="journal article" date="2012" name="MBio">
        <title>Comparative genome analysis of Trichophyton rubrum and related dermatophytes reveals candidate genes involved in infection.</title>
        <authorList>
            <person name="Martinez D.A."/>
            <person name="Oliver B.G."/>
            <person name="Graeser Y."/>
            <person name="Goldberg J.M."/>
            <person name="Li W."/>
            <person name="Martinez-Rossi N.M."/>
            <person name="Monod M."/>
            <person name="Shelest E."/>
            <person name="Barton R.C."/>
            <person name="Birch E."/>
            <person name="Brakhage A.A."/>
            <person name="Chen Z."/>
            <person name="Gurr S.J."/>
            <person name="Heiman D."/>
            <person name="Heitman J."/>
            <person name="Kosti I."/>
            <person name="Rossi A."/>
            <person name="Saif S."/>
            <person name="Samalova M."/>
            <person name="Saunders C.W."/>
            <person name="Shea T."/>
            <person name="Summerbell R.C."/>
            <person name="Xu J."/>
            <person name="Young S."/>
            <person name="Zeng Q."/>
            <person name="Birren B.W."/>
            <person name="Cuomo C.A."/>
            <person name="White T.C."/>
        </authorList>
    </citation>
    <scope>NUCLEOTIDE SEQUENCE [LARGE SCALE GENOMIC DNA]</scope>
    <source>
        <strain evidence="10">ATCC MYA-4605 / CBS 113480</strain>
    </source>
</reference>
<comment type="subcellular location">
    <subcellularLocation>
        <location evidence="1">Membrane</location>
        <topology evidence="1">Multi-pass membrane protein</topology>
    </subcellularLocation>
</comment>
<dbReference type="STRING" id="554155.C5FXG5"/>
<evidence type="ECO:0000256" key="6">
    <source>
        <dbReference type="SAM" id="MobiDB-lite"/>
    </source>
</evidence>
<name>C5FXG5_ARTOC</name>
<feature type="transmembrane region" description="Helical" evidence="7">
    <location>
        <begin position="174"/>
        <end position="196"/>
    </location>
</feature>
<dbReference type="InterPro" id="IPR049326">
    <property type="entry name" value="Rhodopsin_dom_fungi"/>
</dbReference>
<evidence type="ECO:0000256" key="5">
    <source>
        <dbReference type="ARBA" id="ARBA00038359"/>
    </source>
</evidence>
<evidence type="ECO:0000256" key="1">
    <source>
        <dbReference type="ARBA" id="ARBA00004141"/>
    </source>
</evidence>
<keyword evidence="4 7" id="KW-0472">Membrane</keyword>
<dbReference type="Proteomes" id="UP000002035">
    <property type="component" value="Unassembled WGS sequence"/>
</dbReference>
<evidence type="ECO:0000313" key="10">
    <source>
        <dbReference type="Proteomes" id="UP000002035"/>
    </source>
</evidence>
<evidence type="ECO:0000256" key="7">
    <source>
        <dbReference type="SAM" id="Phobius"/>
    </source>
</evidence>
<feature type="transmembrane region" description="Helical" evidence="7">
    <location>
        <begin position="208"/>
        <end position="227"/>
    </location>
</feature>
<dbReference type="PANTHER" id="PTHR33048">
    <property type="entry name" value="PTH11-LIKE INTEGRAL MEMBRANE PROTEIN (AFU_ORTHOLOGUE AFUA_5G11245)"/>
    <property type="match status" value="1"/>
</dbReference>
<dbReference type="HOGENOM" id="CLU_028200_3_7_1"/>